<dbReference type="KEGG" id="psco:LY89DRAFT_595560"/>
<accession>A0A194WSA0</accession>
<dbReference type="PANTHER" id="PTHR35205:SF1">
    <property type="entry name" value="ZU5 DOMAIN-CONTAINING PROTEIN"/>
    <property type="match status" value="1"/>
</dbReference>
<dbReference type="RefSeq" id="XP_018065205.1">
    <property type="nucleotide sequence ID" value="XM_018209867.1"/>
</dbReference>
<dbReference type="AlphaFoldDB" id="A0A194WSA0"/>
<dbReference type="OrthoDB" id="6161812at2759"/>
<feature type="domain" description="NB-ARC" evidence="2">
    <location>
        <begin position="214"/>
        <end position="353"/>
    </location>
</feature>
<protein>
    <submittedName>
        <fullName evidence="4">Uncharacterized protein</fullName>
    </submittedName>
</protein>
<feature type="non-terminal residue" evidence="4">
    <location>
        <position position="1"/>
    </location>
</feature>
<dbReference type="PANTHER" id="PTHR35205">
    <property type="entry name" value="NB-ARC AND TPR DOMAIN PROTEIN"/>
    <property type="match status" value="1"/>
</dbReference>
<dbReference type="InterPro" id="IPR056681">
    <property type="entry name" value="DUF7779"/>
</dbReference>
<keyword evidence="1" id="KW-0175">Coiled coil</keyword>
<evidence type="ECO:0000313" key="4">
    <source>
        <dbReference type="EMBL" id="KUJ10850.1"/>
    </source>
</evidence>
<dbReference type="Pfam" id="PF25000">
    <property type="entry name" value="DUF7779"/>
    <property type="match status" value="1"/>
</dbReference>
<evidence type="ECO:0000256" key="1">
    <source>
        <dbReference type="SAM" id="Coils"/>
    </source>
</evidence>
<dbReference type="InterPro" id="IPR002182">
    <property type="entry name" value="NB-ARC"/>
</dbReference>
<sequence length="520" mass="58298">LVSALASSDLSISHIEAFVVALKITFNISPLISNLWWGSVQLLLMVCLPTTDLMREVARLLQELDLALPQLNEFFDHLDASHSGAKRFDTLIIKLYTQIVCFCARSIRFFRLIWILGILLRHSRLEFSNQQERSLEILQRLSKEIEQERDAIQLKIGKVDEEVLSMMMTRQLLESPGTVKLPCFHAPFTINERFYKRENIISQIEAYLNPKTSSTQLKSLSLFGLRGVGKTQIALQYTYQCRHLFDAVIWIPADTHLTMSQNFLAVGQHLSLTPKDTRVRDPAGVMTTVKAWLSDTPCRWLLVFDNADDLDIFKYGWPGGVMGSILITPRDFAAGHTFASTGIHINTFNDEDGSKAILSMTRLPKNNANKLMAKEMNAILGGLSLALNQMSGFILSRKLSLQQFLPLYKRNKDDIDGRKTAATGAGDYNHTLGTVWEVSLSKLSGEAAKLQRLLAFLQPDEINEAFLVSGAQVLADTDDSHALAFVAREMSLLDAEQILMQAALVEKSEISLCLSVHRLV</sequence>
<dbReference type="Proteomes" id="UP000070700">
    <property type="component" value="Unassembled WGS sequence"/>
</dbReference>
<dbReference type="GeneID" id="28819593"/>
<dbReference type="SUPFAM" id="SSF52540">
    <property type="entry name" value="P-loop containing nucleoside triphosphate hydrolases"/>
    <property type="match status" value="1"/>
</dbReference>
<dbReference type="Pfam" id="PF00931">
    <property type="entry name" value="NB-ARC"/>
    <property type="match status" value="1"/>
</dbReference>
<evidence type="ECO:0000313" key="5">
    <source>
        <dbReference type="Proteomes" id="UP000070700"/>
    </source>
</evidence>
<feature type="coiled-coil region" evidence="1">
    <location>
        <begin position="128"/>
        <end position="158"/>
    </location>
</feature>
<reference evidence="4 5" key="1">
    <citation type="submission" date="2015-10" db="EMBL/GenBank/DDBJ databases">
        <title>Full genome of DAOMC 229536 Phialocephala scopiformis, a fungal endophyte of spruce producing the potent anti-insectan compound rugulosin.</title>
        <authorList>
            <consortium name="DOE Joint Genome Institute"/>
            <person name="Walker A.K."/>
            <person name="Frasz S.L."/>
            <person name="Seifert K.A."/>
            <person name="Miller J.D."/>
            <person name="Mondo S.J."/>
            <person name="Labutti K."/>
            <person name="Lipzen A."/>
            <person name="Dockter R."/>
            <person name="Kennedy M."/>
            <person name="Grigoriev I.V."/>
            <person name="Spatafora J.W."/>
        </authorList>
    </citation>
    <scope>NUCLEOTIDE SEQUENCE [LARGE SCALE GENOMIC DNA]</scope>
    <source>
        <strain evidence="4 5">CBS 120377</strain>
    </source>
</reference>
<gene>
    <name evidence="4" type="ORF">LY89DRAFT_595560</name>
</gene>
<evidence type="ECO:0000259" key="3">
    <source>
        <dbReference type="Pfam" id="PF25000"/>
    </source>
</evidence>
<dbReference type="Gene3D" id="3.40.50.300">
    <property type="entry name" value="P-loop containing nucleotide triphosphate hydrolases"/>
    <property type="match status" value="1"/>
</dbReference>
<dbReference type="InterPro" id="IPR027417">
    <property type="entry name" value="P-loop_NTPase"/>
</dbReference>
<dbReference type="InParanoid" id="A0A194WSA0"/>
<dbReference type="STRING" id="149040.A0A194WSA0"/>
<name>A0A194WSA0_MOLSC</name>
<organism evidence="4 5">
    <name type="scientific">Mollisia scopiformis</name>
    <name type="common">Conifer needle endophyte fungus</name>
    <name type="synonym">Phialocephala scopiformis</name>
    <dbReference type="NCBI Taxonomy" id="149040"/>
    <lineage>
        <taxon>Eukaryota</taxon>
        <taxon>Fungi</taxon>
        <taxon>Dikarya</taxon>
        <taxon>Ascomycota</taxon>
        <taxon>Pezizomycotina</taxon>
        <taxon>Leotiomycetes</taxon>
        <taxon>Helotiales</taxon>
        <taxon>Mollisiaceae</taxon>
        <taxon>Mollisia</taxon>
    </lineage>
</organism>
<proteinExistence type="predicted"/>
<dbReference type="EMBL" id="KQ947428">
    <property type="protein sequence ID" value="KUJ10850.1"/>
    <property type="molecule type" value="Genomic_DNA"/>
</dbReference>
<evidence type="ECO:0000259" key="2">
    <source>
        <dbReference type="Pfam" id="PF00931"/>
    </source>
</evidence>
<feature type="domain" description="DUF7779" evidence="3">
    <location>
        <begin position="439"/>
        <end position="520"/>
    </location>
</feature>
<keyword evidence="5" id="KW-1185">Reference proteome</keyword>
<dbReference type="GO" id="GO:0043531">
    <property type="term" value="F:ADP binding"/>
    <property type="evidence" value="ECO:0007669"/>
    <property type="project" value="InterPro"/>
</dbReference>